<evidence type="ECO:0000313" key="1">
    <source>
        <dbReference type="EMBL" id="UUZ45888.1"/>
    </source>
</evidence>
<protein>
    <submittedName>
        <fullName evidence="1">Uncharacterized protein</fullName>
    </submittedName>
</protein>
<name>A0AC61U7L2_9MICO</name>
<dbReference type="Proteomes" id="UP001059663">
    <property type="component" value="Chromosome"/>
</dbReference>
<reference evidence="1" key="1">
    <citation type="submission" date="2021-11" db="EMBL/GenBank/DDBJ databases">
        <title>Study of the species diversity of bacterial strains isolated from a unique natural object - Shulgan-Tash cave (Bashkiria).</title>
        <authorList>
            <person name="Sazanova A.L."/>
            <person name="Chirak E.R."/>
            <person name="Safronova V.I."/>
        </authorList>
    </citation>
    <scope>NUCLEOTIDE SEQUENCE</scope>
    <source>
        <strain evidence="1">P1</strain>
    </source>
</reference>
<proteinExistence type="predicted"/>
<gene>
    <name evidence="1" type="ORF">LP422_08390</name>
</gene>
<organism evidence="1 2">
    <name type="scientific">Janibacter limosus</name>
    <dbReference type="NCBI Taxonomy" id="53458"/>
    <lineage>
        <taxon>Bacteria</taxon>
        <taxon>Bacillati</taxon>
        <taxon>Actinomycetota</taxon>
        <taxon>Actinomycetes</taxon>
        <taxon>Micrococcales</taxon>
        <taxon>Intrasporangiaceae</taxon>
        <taxon>Janibacter</taxon>
    </lineage>
</organism>
<accession>A0AC61U7L2</accession>
<sequence>MSPYFQPTHHTPSVLDPTPQGSPFASSSSGPGRSVWPPPSDSPAGVSR</sequence>
<evidence type="ECO:0000313" key="2">
    <source>
        <dbReference type="Proteomes" id="UP001059663"/>
    </source>
</evidence>
<dbReference type="EMBL" id="CP087977">
    <property type="protein sequence ID" value="UUZ45888.1"/>
    <property type="molecule type" value="Genomic_DNA"/>
</dbReference>